<feature type="domain" description="Large ribosomal subunit protein uL30-like ferredoxin-like fold" evidence="5">
    <location>
        <begin position="4"/>
        <end position="53"/>
    </location>
</feature>
<dbReference type="InterPro" id="IPR039699">
    <property type="entry name" value="Ribosomal_uL30"/>
</dbReference>
<keyword evidence="3 4" id="KW-0687">Ribonucleoprotein</keyword>
<dbReference type="EMBL" id="MIYZ01000034">
    <property type="protein sequence ID" value="OIR21814.1"/>
    <property type="molecule type" value="Genomic_DNA"/>
</dbReference>
<organism evidence="7 8">
    <name type="scientific">Marine Group III euryarchaeote CG-Epi2</name>
    <dbReference type="NCBI Taxonomy" id="1888996"/>
    <lineage>
        <taxon>Archaea</taxon>
        <taxon>Methanobacteriati</taxon>
        <taxon>Thermoplasmatota</taxon>
        <taxon>Thermoplasmata</taxon>
        <taxon>Candidatus Thermoprofundales</taxon>
    </lineage>
</organism>
<evidence type="ECO:0000256" key="3">
    <source>
        <dbReference type="ARBA" id="ARBA00023274"/>
    </source>
</evidence>
<reference evidence="7 8" key="1">
    <citation type="submission" date="2016-08" db="EMBL/GenBank/DDBJ databases">
        <title>New Insights into Marine Group III Euryarchaeota, from dark to light.</title>
        <authorList>
            <person name="Haro-Moreno J.M."/>
            <person name="Rodriguez-Valera F."/>
            <person name="Lopez-Garcia P."/>
            <person name="Moreira D."/>
            <person name="Martin-Cuadrado A.B."/>
        </authorList>
    </citation>
    <scope>NUCLEOTIDE SEQUENCE [LARGE SCALE GENOMIC DNA]</scope>
    <source>
        <strain evidence="7">CG-Epi2</strain>
    </source>
</reference>
<comment type="caution">
    <text evidence="7">The sequence shown here is derived from an EMBL/GenBank/DDBJ whole genome shotgun (WGS) entry which is preliminary data.</text>
</comment>
<dbReference type="NCBIfam" id="NF004711">
    <property type="entry name" value="PRK06049.1"/>
    <property type="match status" value="1"/>
</dbReference>
<dbReference type="PANTHER" id="PTHR11524">
    <property type="entry name" value="60S RIBOSOMAL PROTEIN L7"/>
    <property type="match status" value="1"/>
</dbReference>
<evidence type="ECO:0000256" key="4">
    <source>
        <dbReference type="HAMAP-Rule" id="MF_01371"/>
    </source>
</evidence>
<gene>
    <name evidence="4" type="primary">rpl30</name>
    <name evidence="6" type="ORF">BET99_01565</name>
    <name evidence="7" type="ORF">BET99_04325</name>
</gene>
<dbReference type="GO" id="GO:0022625">
    <property type="term" value="C:cytosolic large ribosomal subunit"/>
    <property type="evidence" value="ECO:0007669"/>
    <property type="project" value="UniProtKB-UniRule"/>
</dbReference>
<dbReference type="HAMAP" id="MF_01371_A">
    <property type="entry name" value="Ribosomal_uL30_A"/>
    <property type="match status" value="1"/>
</dbReference>
<dbReference type="Pfam" id="PF00327">
    <property type="entry name" value="Ribosomal_L30"/>
    <property type="match status" value="1"/>
</dbReference>
<sequence length="157" mass="17768">MSWAIVRVRGSVNVMPKIKKTMSIMRLNNVNHCVIVPENDVYKGMLNIIKDYVTWGEVDVDTTQLMLESSGKTSGNKSYTKTELKESSFKTIKALAKSITEGKTVMRDVPALKPLFRLHPPRKGYEGIKRSFKEGGALGYRGDKINKLIRRMQYAKA</sequence>
<dbReference type="GO" id="GO:0000463">
    <property type="term" value="P:maturation of LSU-rRNA from tricistronic rRNA transcript (SSU-rRNA, 5.8S rRNA, LSU-rRNA)"/>
    <property type="evidence" value="ECO:0007669"/>
    <property type="project" value="TreeGrafter"/>
</dbReference>
<dbReference type="Gene3D" id="1.10.15.30">
    <property type="match status" value="1"/>
</dbReference>
<evidence type="ECO:0000259" key="5">
    <source>
        <dbReference type="Pfam" id="PF00327"/>
    </source>
</evidence>
<comment type="similarity">
    <text evidence="1 4">Belongs to the universal ribosomal protein uL30 family.</text>
</comment>
<dbReference type="AlphaFoldDB" id="A0A1J5U1N9"/>
<dbReference type="EMBL" id="MIYZ01000014">
    <property type="protein sequence ID" value="OIR22416.1"/>
    <property type="molecule type" value="Genomic_DNA"/>
</dbReference>
<dbReference type="GO" id="GO:0003723">
    <property type="term" value="F:RNA binding"/>
    <property type="evidence" value="ECO:0007669"/>
    <property type="project" value="TreeGrafter"/>
</dbReference>
<dbReference type="SUPFAM" id="SSF55129">
    <property type="entry name" value="Ribosomal protein L30p/L7e"/>
    <property type="match status" value="1"/>
</dbReference>
<protein>
    <recommendedName>
        <fullName evidence="4">Large ribosomal subunit protein uL30</fullName>
    </recommendedName>
</protein>
<dbReference type="PANTHER" id="PTHR11524:SF16">
    <property type="entry name" value="LARGE RIBOSOMAL SUBUNIT PROTEIN UL30"/>
    <property type="match status" value="1"/>
</dbReference>
<name>A0A1J5U1N9_9ARCH</name>
<evidence type="ECO:0000256" key="1">
    <source>
        <dbReference type="ARBA" id="ARBA00007594"/>
    </source>
</evidence>
<dbReference type="Gene3D" id="3.30.1390.20">
    <property type="entry name" value="Ribosomal protein L30, ferredoxin-like fold domain"/>
    <property type="match status" value="1"/>
</dbReference>
<evidence type="ECO:0000313" key="8">
    <source>
        <dbReference type="Proteomes" id="UP000183615"/>
    </source>
</evidence>
<comment type="subunit">
    <text evidence="4">Part of the 50S ribosomal subunit.</text>
</comment>
<evidence type="ECO:0000313" key="6">
    <source>
        <dbReference type="EMBL" id="OIR21814.1"/>
    </source>
</evidence>
<dbReference type="InterPro" id="IPR036919">
    <property type="entry name" value="Ribo_uL30_ferredoxin-like_sf"/>
</dbReference>
<proteinExistence type="inferred from homology"/>
<dbReference type="InterPro" id="IPR035808">
    <property type="entry name" value="Ribosomal_uL30_euk_arc"/>
</dbReference>
<accession>A0A1J5U1N9</accession>
<dbReference type="Proteomes" id="UP000183615">
    <property type="component" value="Unassembled WGS sequence"/>
</dbReference>
<dbReference type="GO" id="GO:0006412">
    <property type="term" value="P:translation"/>
    <property type="evidence" value="ECO:0007669"/>
    <property type="project" value="UniProtKB-UniRule"/>
</dbReference>
<dbReference type="GO" id="GO:0003735">
    <property type="term" value="F:structural constituent of ribosome"/>
    <property type="evidence" value="ECO:0007669"/>
    <property type="project" value="UniProtKB-UniRule"/>
</dbReference>
<dbReference type="InterPro" id="IPR016082">
    <property type="entry name" value="Ribosomal_uL30_ferredoxin-like"/>
</dbReference>
<evidence type="ECO:0000256" key="2">
    <source>
        <dbReference type="ARBA" id="ARBA00022980"/>
    </source>
</evidence>
<dbReference type="CDD" id="cd01657">
    <property type="entry name" value="Ribosomal_L7_archeal_euk"/>
    <property type="match status" value="1"/>
</dbReference>
<dbReference type="NCBIfam" id="TIGR01309">
    <property type="entry name" value="uL30_arch"/>
    <property type="match status" value="1"/>
</dbReference>
<dbReference type="InterPro" id="IPR005997">
    <property type="entry name" value="Ribosomal_uL30_arc"/>
</dbReference>
<evidence type="ECO:0000313" key="7">
    <source>
        <dbReference type="EMBL" id="OIR22416.1"/>
    </source>
</evidence>
<keyword evidence="2 4" id="KW-0689">Ribosomal protein</keyword>